<name>A0A5Q0M6J0_VARPD</name>
<dbReference type="RefSeq" id="WP_153282715.1">
    <property type="nucleotide sequence ID" value="NZ_CP045644.1"/>
</dbReference>
<organism evidence="1 2">
    <name type="scientific">Variovorax paradoxus</name>
    <dbReference type="NCBI Taxonomy" id="34073"/>
    <lineage>
        <taxon>Bacteria</taxon>
        <taxon>Pseudomonadati</taxon>
        <taxon>Pseudomonadota</taxon>
        <taxon>Betaproteobacteria</taxon>
        <taxon>Burkholderiales</taxon>
        <taxon>Comamonadaceae</taxon>
        <taxon>Variovorax</taxon>
    </lineage>
</organism>
<dbReference type="EMBL" id="CP045644">
    <property type="protein sequence ID" value="QFZ84062.1"/>
    <property type="molecule type" value="Genomic_DNA"/>
</dbReference>
<reference evidence="1 2" key="1">
    <citation type="submission" date="2019-10" db="EMBL/GenBank/DDBJ databases">
        <title>Complete genome sequence of Variovorax paradoxus 5C-2.</title>
        <authorList>
            <person name="Gogoleva N.E."/>
            <person name="Balkin A.S."/>
        </authorList>
    </citation>
    <scope>NUCLEOTIDE SEQUENCE [LARGE SCALE GENOMIC DNA]</scope>
    <source>
        <strain evidence="1 2">5C-2</strain>
    </source>
</reference>
<dbReference type="Proteomes" id="UP000326780">
    <property type="component" value="Chromosome"/>
</dbReference>
<proteinExistence type="predicted"/>
<protein>
    <submittedName>
        <fullName evidence="1">DUF4238 domain-containing protein</fullName>
    </submittedName>
</protein>
<evidence type="ECO:0000313" key="2">
    <source>
        <dbReference type="Proteomes" id="UP000326780"/>
    </source>
</evidence>
<dbReference type="Pfam" id="PF14022">
    <property type="entry name" value="DUF4238"/>
    <property type="match status" value="1"/>
</dbReference>
<sequence length="357" mass="38778">MAGKRHHFIPQFLQRGFGSPENASNAWVFRKDRPAFNTSIQNIALEGQFYTHDGDRSVDDAITDDEGALAAFVTDLRAAANGTNVDSQQAAKLVAHMLVRTRHVRENFERMTGDLVNGVYNAMSDPTKLAAVLTAHIQDDANLTRILKQILTVAAGDQFPLKELSRHLDQALTPAMLQRARAELPAYFKANADEQARALQTEGKLTQGLLKGAMKSGHLKALKRVATSSEREEAFAKLTFRIRKYPGGNIILGDSAAVHAVAGERRVAPLNDATVPMVGVLLPLDTETCLIGELNGRCEVFETAESVRQAIAGCSLEFFVASVDTPENRALVSNVAKDSYLLDAADVEEILGDLGLV</sequence>
<evidence type="ECO:0000313" key="1">
    <source>
        <dbReference type="EMBL" id="QFZ84062.1"/>
    </source>
</evidence>
<dbReference type="AlphaFoldDB" id="A0A5Q0M6J0"/>
<gene>
    <name evidence="1" type="ORF">GFK26_15510</name>
</gene>
<accession>A0A5Q0M6J0</accession>
<dbReference type="InterPro" id="IPR025332">
    <property type="entry name" value="DUF4238"/>
</dbReference>